<dbReference type="KEGG" id="gtt:GUITHDRAFT_145238"/>
<keyword evidence="1" id="KW-0472">Membrane</keyword>
<name>L1IMW8_GUITC</name>
<organism evidence="2">
    <name type="scientific">Guillardia theta (strain CCMP2712)</name>
    <name type="common">Cryptophyte</name>
    <dbReference type="NCBI Taxonomy" id="905079"/>
    <lineage>
        <taxon>Eukaryota</taxon>
        <taxon>Cryptophyceae</taxon>
        <taxon>Pyrenomonadales</taxon>
        <taxon>Geminigeraceae</taxon>
        <taxon>Guillardia</taxon>
    </lineage>
</organism>
<evidence type="ECO:0000313" key="2">
    <source>
        <dbReference type="EMBL" id="EKX37135.1"/>
    </source>
</evidence>
<dbReference type="RefSeq" id="XP_005824115.1">
    <property type="nucleotide sequence ID" value="XM_005824058.1"/>
</dbReference>
<dbReference type="EnsemblProtists" id="EKX37135">
    <property type="protein sequence ID" value="EKX37135"/>
    <property type="gene ID" value="GUITHDRAFT_145238"/>
</dbReference>
<feature type="transmembrane region" description="Helical" evidence="1">
    <location>
        <begin position="21"/>
        <end position="38"/>
    </location>
</feature>
<dbReference type="GeneID" id="17293896"/>
<dbReference type="Proteomes" id="UP000011087">
    <property type="component" value="Unassembled WGS sequence"/>
</dbReference>
<sequence>MTVLLSHQVLVRRKADGSSRRVVAIGTALLLLTLIFIARRDHQDRADSLLLQQLHALTPSSLLALNDGMTASLAENSNLCSKKAEIFEKLDQLLKRLQGENSLVNSTVDDAKDTYEESLEGWLASESSFRMAASKVEIAKEAAKFLIRRVVVDKEVLTKTEEEHAKVLEEYPQKIAMTEDEKALIMHLIELIESMSNKGKSSQKAWKRGASELSSKMRALQSRLRKDTFLGQSAKMRQQLTKIGLAIQKEDMLQSGGSKDSDIESTQDEIKNLLLDLLKDPEFRAMMLKAGLANAMNELLAAQGVLITDETKLTDTTHTLDASHHEELVAGLARSKEDGKKTVAADTYNAVNAGSKTLLSSMDKQIIIINVIKSKINNHCDNLLNPESQPDSASSK</sequence>
<evidence type="ECO:0000256" key="1">
    <source>
        <dbReference type="SAM" id="Phobius"/>
    </source>
</evidence>
<dbReference type="HOGENOM" id="CLU_697288_0_0_1"/>
<accession>L1IMW8</accession>
<keyword evidence="1" id="KW-1133">Transmembrane helix</keyword>
<reference evidence="4" key="2">
    <citation type="submission" date="2012-11" db="EMBL/GenBank/DDBJ databases">
        <authorList>
            <person name="Kuo A."/>
            <person name="Curtis B.A."/>
            <person name="Tanifuji G."/>
            <person name="Burki F."/>
            <person name="Gruber A."/>
            <person name="Irimia M."/>
            <person name="Maruyama S."/>
            <person name="Arias M.C."/>
            <person name="Ball S.G."/>
            <person name="Gile G.H."/>
            <person name="Hirakawa Y."/>
            <person name="Hopkins J.F."/>
            <person name="Rensing S.A."/>
            <person name="Schmutz J."/>
            <person name="Symeonidi A."/>
            <person name="Elias M."/>
            <person name="Eveleigh R.J."/>
            <person name="Herman E.K."/>
            <person name="Klute M.J."/>
            <person name="Nakayama T."/>
            <person name="Obornik M."/>
            <person name="Reyes-Prieto A."/>
            <person name="Armbrust E.V."/>
            <person name="Aves S.J."/>
            <person name="Beiko R.G."/>
            <person name="Coutinho P."/>
            <person name="Dacks J.B."/>
            <person name="Durnford D.G."/>
            <person name="Fast N.M."/>
            <person name="Green B.R."/>
            <person name="Grisdale C."/>
            <person name="Hempe F."/>
            <person name="Henrissat B."/>
            <person name="Hoppner M.P."/>
            <person name="Ishida K.-I."/>
            <person name="Kim E."/>
            <person name="Koreny L."/>
            <person name="Kroth P.G."/>
            <person name="Liu Y."/>
            <person name="Malik S.-B."/>
            <person name="Maier U.G."/>
            <person name="McRose D."/>
            <person name="Mock T."/>
            <person name="Neilson J.A."/>
            <person name="Onodera N.T."/>
            <person name="Poole A.M."/>
            <person name="Pritham E.J."/>
            <person name="Richards T.A."/>
            <person name="Rocap G."/>
            <person name="Roy S.W."/>
            <person name="Sarai C."/>
            <person name="Schaack S."/>
            <person name="Shirato S."/>
            <person name="Slamovits C.H."/>
            <person name="Spencer D.F."/>
            <person name="Suzuki S."/>
            <person name="Worden A.Z."/>
            <person name="Zauner S."/>
            <person name="Barry K."/>
            <person name="Bell C."/>
            <person name="Bharti A.K."/>
            <person name="Crow J.A."/>
            <person name="Grimwood J."/>
            <person name="Kramer R."/>
            <person name="Lindquist E."/>
            <person name="Lucas S."/>
            <person name="Salamov A."/>
            <person name="McFadden G.I."/>
            <person name="Lane C.E."/>
            <person name="Keeling P.J."/>
            <person name="Gray M.W."/>
            <person name="Grigoriev I.V."/>
            <person name="Archibald J.M."/>
        </authorList>
    </citation>
    <scope>NUCLEOTIDE SEQUENCE</scope>
    <source>
        <strain evidence="4">CCMP2712</strain>
    </source>
</reference>
<reference evidence="2 4" key="1">
    <citation type="journal article" date="2012" name="Nature">
        <title>Algal genomes reveal evolutionary mosaicism and the fate of nucleomorphs.</title>
        <authorList>
            <consortium name="DOE Joint Genome Institute"/>
            <person name="Curtis B.A."/>
            <person name="Tanifuji G."/>
            <person name="Burki F."/>
            <person name="Gruber A."/>
            <person name="Irimia M."/>
            <person name="Maruyama S."/>
            <person name="Arias M.C."/>
            <person name="Ball S.G."/>
            <person name="Gile G.H."/>
            <person name="Hirakawa Y."/>
            <person name="Hopkins J.F."/>
            <person name="Kuo A."/>
            <person name="Rensing S.A."/>
            <person name="Schmutz J."/>
            <person name="Symeonidi A."/>
            <person name="Elias M."/>
            <person name="Eveleigh R.J."/>
            <person name="Herman E.K."/>
            <person name="Klute M.J."/>
            <person name="Nakayama T."/>
            <person name="Obornik M."/>
            <person name="Reyes-Prieto A."/>
            <person name="Armbrust E.V."/>
            <person name="Aves S.J."/>
            <person name="Beiko R.G."/>
            <person name="Coutinho P."/>
            <person name="Dacks J.B."/>
            <person name="Durnford D.G."/>
            <person name="Fast N.M."/>
            <person name="Green B.R."/>
            <person name="Grisdale C.J."/>
            <person name="Hempel F."/>
            <person name="Henrissat B."/>
            <person name="Hoppner M.P."/>
            <person name="Ishida K."/>
            <person name="Kim E."/>
            <person name="Koreny L."/>
            <person name="Kroth P.G."/>
            <person name="Liu Y."/>
            <person name="Malik S.B."/>
            <person name="Maier U.G."/>
            <person name="McRose D."/>
            <person name="Mock T."/>
            <person name="Neilson J.A."/>
            <person name="Onodera N.T."/>
            <person name="Poole A.M."/>
            <person name="Pritham E.J."/>
            <person name="Richards T.A."/>
            <person name="Rocap G."/>
            <person name="Roy S.W."/>
            <person name="Sarai C."/>
            <person name="Schaack S."/>
            <person name="Shirato S."/>
            <person name="Slamovits C.H."/>
            <person name="Spencer D.F."/>
            <person name="Suzuki S."/>
            <person name="Worden A.Z."/>
            <person name="Zauner S."/>
            <person name="Barry K."/>
            <person name="Bell C."/>
            <person name="Bharti A.K."/>
            <person name="Crow J.A."/>
            <person name="Grimwood J."/>
            <person name="Kramer R."/>
            <person name="Lindquist E."/>
            <person name="Lucas S."/>
            <person name="Salamov A."/>
            <person name="McFadden G.I."/>
            <person name="Lane C.E."/>
            <person name="Keeling P.J."/>
            <person name="Gray M.W."/>
            <person name="Grigoriev I.V."/>
            <person name="Archibald J.M."/>
        </authorList>
    </citation>
    <scope>NUCLEOTIDE SEQUENCE</scope>
    <source>
        <strain evidence="2 4">CCMP2712</strain>
    </source>
</reference>
<dbReference type="AlphaFoldDB" id="L1IMW8"/>
<keyword evidence="1" id="KW-0812">Transmembrane</keyword>
<evidence type="ECO:0000313" key="4">
    <source>
        <dbReference type="Proteomes" id="UP000011087"/>
    </source>
</evidence>
<evidence type="ECO:0000313" key="3">
    <source>
        <dbReference type="EnsemblProtists" id="EKX37135"/>
    </source>
</evidence>
<dbReference type="PaxDb" id="55529-EKX37135"/>
<dbReference type="EMBL" id="JH993063">
    <property type="protein sequence ID" value="EKX37135.1"/>
    <property type="molecule type" value="Genomic_DNA"/>
</dbReference>
<reference evidence="3" key="3">
    <citation type="submission" date="2016-03" db="UniProtKB">
        <authorList>
            <consortium name="EnsemblProtists"/>
        </authorList>
    </citation>
    <scope>IDENTIFICATION</scope>
</reference>
<protein>
    <submittedName>
        <fullName evidence="2 3">Uncharacterized protein</fullName>
    </submittedName>
</protein>
<keyword evidence="4" id="KW-1185">Reference proteome</keyword>
<proteinExistence type="predicted"/>
<gene>
    <name evidence="2" type="ORF">GUITHDRAFT_145238</name>
</gene>